<sequence length="54" mass="6671">MKIYKITEFAVMLNVSKKTLQRWDNEGKLKAYRTPSNYRFYTHEQYEQYMKGNK</sequence>
<dbReference type="Pfam" id="PF00376">
    <property type="entry name" value="MerR"/>
    <property type="match status" value="1"/>
</dbReference>
<evidence type="ECO:0000313" key="2">
    <source>
        <dbReference type="EMBL" id="USL89239.1"/>
    </source>
</evidence>
<dbReference type="InterPro" id="IPR010093">
    <property type="entry name" value="SinI_DNA-bd"/>
</dbReference>
<dbReference type="Gene3D" id="1.10.1660.10">
    <property type="match status" value="1"/>
</dbReference>
<dbReference type="GO" id="GO:0003677">
    <property type="term" value="F:DNA binding"/>
    <property type="evidence" value="ECO:0007669"/>
    <property type="project" value="InterPro"/>
</dbReference>
<dbReference type="Proteomes" id="UP001214971">
    <property type="component" value="Segment"/>
</dbReference>
<dbReference type="NCBIfam" id="TIGR01764">
    <property type="entry name" value="excise"/>
    <property type="match status" value="1"/>
</dbReference>
<dbReference type="EMBL" id="ON366410">
    <property type="protein sequence ID" value="USL89239.1"/>
    <property type="molecule type" value="Genomic_DNA"/>
</dbReference>
<name>A0AAE9S2E6_9CAUD</name>
<keyword evidence="3" id="KW-1185">Reference proteome</keyword>
<gene>
    <name evidence="2" type="ORF">vBBceSLY1_00020</name>
</gene>
<evidence type="ECO:0000313" key="3">
    <source>
        <dbReference type="Proteomes" id="UP001214971"/>
    </source>
</evidence>
<proteinExistence type="predicted"/>
<protein>
    <submittedName>
        <fullName evidence="2">Resolvase</fullName>
    </submittedName>
</protein>
<feature type="domain" description="HTH merR-type" evidence="1">
    <location>
        <begin position="5"/>
        <end position="41"/>
    </location>
</feature>
<dbReference type="GO" id="GO:0006355">
    <property type="term" value="P:regulation of DNA-templated transcription"/>
    <property type="evidence" value="ECO:0007669"/>
    <property type="project" value="InterPro"/>
</dbReference>
<dbReference type="SUPFAM" id="SSF46955">
    <property type="entry name" value="Putative DNA-binding domain"/>
    <property type="match status" value="1"/>
</dbReference>
<reference evidence="2" key="1">
    <citation type="submission" date="2022-04" db="EMBL/GenBank/DDBJ databases">
        <authorList>
            <person name="Yang M."/>
            <person name="Tan S."/>
        </authorList>
    </citation>
    <scope>NUCLEOTIDE SEQUENCE</scope>
</reference>
<dbReference type="CDD" id="cd04762">
    <property type="entry name" value="HTH_MerR-trunc"/>
    <property type="match status" value="1"/>
</dbReference>
<accession>A0AAE9S2E6</accession>
<dbReference type="InterPro" id="IPR009061">
    <property type="entry name" value="DNA-bd_dom_put_sf"/>
</dbReference>
<organism evidence="2 3">
    <name type="scientific">Bacillus phage vB_BceS_LY1</name>
    <dbReference type="NCBI Taxonomy" id="2950459"/>
    <lineage>
        <taxon>Viruses</taxon>
        <taxon>Duplodnaviria</taxon>
        <taxon>Heunggongvirae</taxon>
        <taxon>Uroviricota</taxon>
        <taxon>Caudoviricetes</taxon>
        <taxon>Gutmannvirinae</taxon>
        <taxon>Layangavirus</taxon>
        <taxon>Layangavirus LY1</taxon>
    </lineage>
</organism>
<evidence type="ECO:0000259" key="1">
    <source>
        <dbReference type="Pfam" id="PF00376"/>
    </source>
</evidence>
<dbReference type="InterPro" id="IPR000551">
    <property type="entry name" value="MerR-type_HTH_dom"/>
</dbReference>